<dbReference type="Pfam" id="PF00171">
    <property type="entry name" value="Aldedh"/>
    <property type="match status" value="1"/>
</dbReference>
<organism evidence="8 9">
    <name type="scientific">Lepidopterella palustris CBS 459.81</name>
    <dbReference type="NCBI Taxonomy" id="1314670"/>
    <lineage>
        <taxon>Eukaryota</taxon>
        <taxon>Fungi</taxon>
        <taxon>Dikarya</taxon>
        <taxon>Ascomycota</taxon>
        <taxon>Pezizomycotina</taxon>
        <taxon>Dothideomycetes</taxon>
        <taxon>Pleosporomycetidae</taxon>
        <taxon>Mytilinidiales</taxon>
        <taxon>Argynnaceae</taxon>
        <taxon>Lepidopterella</taxon>
    </lineage>
</organism>
<dbReference type="GO" id="GO:0004029">
    <property type="term" value="F:aldehyde dehydrogenase (NAD+) activity"/>
    <property type="evidence" value="ECO:0007669"/>
    <property type="project" value="UniProtKB-EC"/>
</dbReference>
<evidence type="ECO:0000256" key="5">
    <source>
        <dbReference type="PROSITE-ProRule" id="PRU10007"/>
    </source>
</evidence>
<keyword evidence="9" id="KW-1185">Reference proteome</keyword>
<dbReference type="EMBL" id="KV745094">
    <property type="protein sequence ID" value="OCK77890.1"/>
    <property type="molecule type" value="Genomic_DNA"/>
</dbReference>
<evidence type="ECO:0000256" key="2">
    <source>
        <dbReference type="ARBA" id="ARBA00023002"/>
    </source>
</evidence>
<proteinExistence type="inferred from homology"/>
<dbReference type="Gene3D" id="3.40.605.10">
    <property type="entry name" value="Aldehyde Dehydrogenase, Chain A, domain 1"/>
    <property type="match status" value="1"/>
</dbReference>
<evidence type="ECO:0000256" key="6">
    <source>
        <dbReference type="RuleBase" id="RU003345"/>
    </source>
</evidence>
<dbReference type="PANTHER" id="PTHR11699">
    <property type="entry name" value="ALDEHYDE DEHYDROGENASE-RELATED"/>
    <property type="match status" value="1"/>
</dbReference>
<dbReference type="PRINTS" id="PR00081">
    <property type="entry name" value="GDHRDH"/>
</dbReference>
<dbReference type="InterPro" id="IPR002347">
    <property type="entry name" value="SDR_fam"/>
</dbReference>
<dbReference type="SUPFAM" id="SSF51735">
    <property type="entry name" value="NAD(P)-binding Rossmann-fold domains"/>
    <property type="match status" value="1"/>
</dbReference>
<evidence type="ECO:0000313" key="8">
    <source>
        <dbReference type="EMBL" id="OCK77890.1"/>
    </source>
</evidence>
<dbReference type="PROSITE" id="PS00687">
    <property type="entry name" value="ALDEHYDE_DEHYDR_GLU"/>
    <property type="match status" value="1"/>
</dbReference>
<protein>
    <recommendedName>
        <fullName evidence="3">aldehyde dehydrogenase (NAD(+))</fullName>
        <ecNumber evidence="3">1.2.1.3</ecNumber>
    </recommendedName>
</protein>
<name>A0A8E2E5Q3_9PEZI</name>
<gene>
    <name evidence="8" type="ORF">K432DRAFT_427683</name>
</gene>
<dbReference type="InterPro" id="IPR036291">
    <property type="entry name" value="NAD(P)-bd_dom_sf"/>
</dbReference>
<comment type="catalytic activity">
    <reaction evidence="4">
        <text>an aldehyde + NAD(+) + H2O = a carboxylate + NADH + 2 H(+)</text>
        <dbReference type="Rhea" id="RHEA:16185"/>
        <dbReference type="ChEBI" id="CHEBI:15377"/>
        <dbReference type="ChEBI" id="CHEBI:15378"/>
        <dbReference type="ChEBI" id="CHEBI:17478"/>
        <dbReference type="ChEBI" id="CHEBI:29067"/>
        <dbReference type="ChEBI" id="CHEBI:57540"/>
        <dbReference type="ChEBI" id="CHEBI:57945"/>
        <dbReference type="EC" id="1.2.1.3"/>
    </reaction>
</comment>
<evidence type="ECO:0000256" key="1">
    <source>
        <dbReference type="ARBA" id="ARBA00009986"/>
    </source>
</evidence>
<reference evidence="8 9" key="1">
    <citation type="journal article" date="2016" name="Nat. Commun.">
        <title>Ectomycorrhizal ecology is imprinted in the genome of the dominant symbiotic fungus Cenococcum geophilum.</title>
        <authorList>
            <consortium name="DOE Joint Genome Institute"/>
            <person name="Peter M."/>
            <person name="Kohler A."/>
            <person name="Ohm R.A."/>
            <person name="Kuo A."/>
            <person name="Krutzmann J."/>
            <person name="Morin E."/>
            <person name="Arend M."/>
            <person name="Barry K.W."/>
            <person name="Binder M."/>
            <person name="Choi C."/>
            <person name="Clum A."/>
            <person name="Copeland A."/>
            <person name="Grisel N."/>
            <person name="Haridas S."/>
            <person name="Kipfer T."/>
            <person name="LaButti K."/>
            <person name="Lindquist E."/>
            <person name="Lipzen A."/>
            <person name="Maire R."/>
            <person name="Meier B."/>
            <person name="Mihaltcheva S."/>
            <person name="Molinier V."/>
            <person name="Murat C."/>
            <person name="Poggeler S."/>
            <person name="Quandt C.A."/>
            <person name="Sperisen C."/>
            <person name="Tritt A."/>
            <person name="Tisserant E."/>
            <person name="Crous P.W."/>
            <person name="Henrissat B."/>
            <person name="Nehls U."/>
            <person name="Egli S."/>
            <person name="Spatafora J.W."/>
            <person name="Grigoriev I.V."/>
            <person name="Martin F.M."/>
        </authorList>
    </citation>
    <scope>NUCLEOTIDE SEQUENCE [LARGE SCALE GENOMIC DNA]</scope>
    <source>
        <strain evidence="8 9">CBS 459.81</strain>
    </source>
</reference>
<evidence type="ECO:0000313" key="9">
    <source>
        <dbReference type="Proteomes" id="UP000250266"/>
    </source>
</evidence>
<evidence type="ECO:0000256" key="3">
    <source>
        <dbReference type="ARBA" id="ARBA00024226"/>
    </source>
</evidence>
<dbReference type="FunFam" id="3.40.605.10:FF:000007">
    <property type="entry name" value="NAD/NADP-dependent betaine aldehyde dehydrogenase"/>
    <property type="match status" value="1"/>
</dbReference>
<dbReference type="Pfam" id="PF00106">
    <property type="entry name" value="adh_short"/>
    <property type="match status" value="1"/>
</dbReference>
<accession>A0A8E2E5Q3</accession>
<feature type="domain" description="Aldehyde dehydrogenase" evidence="7">
    <location>
        <begin position="326"/>
        <end position="790"/>
    </location>
</feature>
<dbReference type="Gene3D" id="3.40.50.720">
    <property type="entry name" value="NAD(P)-binding Rossmann-like Domain"/>
    <property type="match status" value="1"/>
</dbReference>
<dbReference type="InterPro" id="IPR016162">
    <property type="entry name" value="Ald_DH_N"/>
</dbReference>
<evidence type="ECO:0000256" key="4">
    <source>
        <dbReference type="ARBA" id="ARBA00049194"/>
    </source>
</evidence>
<dbReference type="Gene3D" id="3.40.309.10">
    <property type="entry name" value="Aldehyde Dehydrogenase, Chain A, domain 2"/>
    <property type="match status" value="1"/>
</dbReference>
<dbReference type="OrthoDB" id="310895at2759"/>
<dbReference type="EC" id="1.2.1.3" evidence="3"/>
<dbReference type="Proteomes" id="UP000250266">
    <property type="component" value="Unassembled WGS sequence"/>
</dbReference>
<dbReference type="SUPFAM" id="SSF53720">
    <property type="entry name" value="ALDH-like"/>
    <property type="match status" value="1"/>
</dbReference>
<feature type="active site" evidence="5">
    <location>
        <position position="564"/>
    </location>
</feature>
<dbReference type="AlphaFoldDB" id="A0A8E2E5Q3"/>
<dbReference type="InterPro" id="IPR016161">
    <property type="entry name" value="Ald_DH/histidinol_DH"/>
</dbReference>
<dbReference type="InterPro" id="IPR029510">
    <property type="entry name" value="Ald_DH_CS_GLU"/>
</dbReference>
<dbReference type="InterPro" id="IPR016163">
    <property type="entry name" value="Ald_DH_C"/>
</dbReference>
<sequence>MKIELADIGKFDGKVAVATGGSSGIGYAAACLLASKGAKVVIGDLQPFPPPEASISQKLSFVKTDATSWDSQLNLFKETIKQHGRLDIVLVNAGIAEGEQAFEDKVDSETGDPIAPSWTTMKVNLMGGMITTKLALHFLRKTPDGGAIVLSGSRASYDAYNMPVYAATKHGLAGMMRALRTHTPAWNIRINLVAPSVTFTNLLPSETRGHYEKLGLYIQTADDVARAIAFLAQEPNWNGKGISVSQGVYRELEGPLTNLKDEIYGKDDYTPASEEEFKAMNTTKQLLEYLPRKPFPLLHSLNLPTFEMDAFSKSLPKQIFLNNEYVSSSNTKTLTVYNPADGSLIASDVPLAGQKDVDEAVDYATTAFTKGPWRDLGPAARRATLLKFASLLRAHANRLAELTRITLGMPFEAFGKFEVDLTADLFDYYAGWIDKYAGESYPAEDGFYKIVRNEPLGVCAGIIPWNTPLASAALKAAPALSMGNCFILKTSEKTPFAGLALGTLIKEAGFPPGVFQVLSGDGSTGALLASHMKVKKVSFTGSVSTGKKVQQAAAASNLKRVTLELGGKSPAIVFDDANLDNAVAWCANGLAANTGQICFATTRVYVQEGIYKKFIAAYKAAIEEKQQKTGDPANSATQLGPVVDEGQFNRVLGFIHRGQSEKQGTLLTGGKRIGAQGFFIEPTVFTSVHDDAEILKQEIFGPVSIVNTFKTEEEILAKANDSVFGLMAGVFTQDVTRAMRFSSKLDAGVVGINCASITSLSTPFGGTKESGMGREMGHFALRAYTEPKTVLINMAS</sequence>
<dbReference type="InterPro" id="IPR015590">
    <property type="entry name" value="Aldehyde_DH_dom"/>
</dbReference>
<keyword evidence="2 6" id="KW-0560">Oxidoreductase</keyword>
<dbReference type="FunFam" id="3.40.309.10:FF:000049">
    <property type="entry name" value="Aldehyde dehydrogenase"/>
    <property type="match status" value="1"/>
</dbReference>
<comment type="similarity">
    <text evidence="1 6">Belongs to the aldehyde dehydrogenase family.</text>
</comment>
<evidence type="ECO:0000259" key="7">
    <source>
        <dbReference type="Pfam" id="PF00171"/>
    </source>
</evidence>